<dbReference type="EMBL" id="JBHSCF010000002">
    <property type="protein sequence ID" value="MFC4184951.1"/>
    <property type="molecule type" value="Genomic_DNA"/>
</dbReference>
<gene>
    <name evidence="3" type="ORF">ACFO3R_00825</name>
</gene>
<keyword evidence="4" id="KW-1185">Reference proteome</keyword>
<proteinExistence type="predicted"/>
<evidence type="ECO:0000259" key="2">
    <source>
        <dbReference type="SMART" id="SM00860"/>
    </source>
</evidence>
<evidence type="ECO:0000256" key="1">
    <source>
        <dbReference type="SAM" id="MobiDB-lite"/>
    </source>
</evidence>
<protein>
    <submittedName>
        <fullName evidence="3">SMI1/KNR4 family protein</fullName>
    </submittedName>
</protein>
<dbReference type="InterPro" id="IPR018958">
    <property type="entry name" value="Knr4/Smi1-like_dom"/>
</dbReference>
<evidence type="ECO:0000313" key="4">
    <source>
        <dbReference type="Proteomes" id="UP001595871"/>
    </source>
</evidence>
<organism evidence="3 4">
    <name type="scientific">Streptomyces flavovirens</name>
    <dbReference type="NCBI Taxonomy" id="52258"/>
    <lineage>
        <taxon>Bacteria</taxon>
        <taxon>Bacillati</taxon>
        <taxon>Actinomycetota</taxon>
        <taxon>Actinomycetes</taxon>
        <taxon>Kitasatosporales</taxon>
        <taxon>Streptomycetaceae</taxon>
        <taxon>Streptomyces</taxon>
    </lineage>
</organism>
<feature type="region of interest" description="Disordered" evidence="1">
    <location>
        <begin position="422"/>
        <end position="450"/>
    </location>
</feature>
<dbReference type="SMART" id="SM00860">
    <property type="entry name" value="SMI1_KNR4"/>
    <property type="match status" value="1"/>
</dbReference>
<comment type="caution">
    <text evidence="3">The sequence shown here is derived from an EMBL/GenBank/DDBJ whole genome shotgun (WGS) entry which is preliminary data.</text>
</comment>
<dbReference type="InterPro" id="IPR037883">
    <property type="entry name" value="Knr4/Smi1-like_sf"/>
</dbReference>
<dbReference type="Proteomes" id="UP001595871">
    <property type="component" value="Unassembled WGS sequence"/>
</dbReference>
<dbReference type="Gene3D" id="3.40.1580.10">
    <property type="entry name" value="SMI1/KNR4-like"/>
    <property type="match status" value="1"/>
</dbReference>
<evidence type="ECO:0000313" key="3">
    <source>
        <dbReference type="EMBL" id="MFC4184951.1"/>
    </source>
</evidence>
<feature type="domain" description="Knr4/Smi1-like" evidence="2">
    <location>
        <begin position="86"/>
        <end position="218"/>
    </location>
</feature>
<reference evidence="4" key="1">
    <citation type="journal article" date="2019" name="Int. J. Syst. Evol. Microbiol.">
        <title>The Global Catalogue of Microorganisms (GCM) 10K type strain sequencing project: providing services to taxonomists for standard genome sequencing and annotation.</title>
        <authorList>
            <consortium name="The Broad Institute Genomics Platform"/>
            <consortium name="The Broad Institute Genome Sequencing Center for Infectious Disease"/>
            <person name="Wu L."/>
            <person name="Ma J."/>
        </authorList>
    </citation>
    <scope>NUCLEOTIDE SEQUENCE [LARGE SCALE GENOMIC DNA]</scope>
    <source>
        <strain evidence="4">CCM 3243</strain>
    </source>
</reference>
<dbReference type="SUPFAM" id="SSF160631">
    <property type="entry name" value="SMI1/KNR4-like"/>
    <property type="match status" value="1"/>
</dbReference>
<name>A0ABV8MZK5_9ACTN</name>
<accession>A0ABV8MZK5</accession>
<sequence length="675" mass="73588">MVPSPLLSSVIPSMIARVSGIGESSGAEGVRPGCQWRVRGSGTVDIDNWQSFLDRWNAQWVMAQGLIDPEEVDEEALAAGGLRFAPADEARTAALEERLGTRLPPSYRAFLQVSDGWRHAGGFVYLLGVSADVHRHGDPMGMKPLYEEQLDERSQPSEILLAGMWERALQLALDSDMTDVLLDPGDVDEDGEWAVYVYKGWSGEYPDRYASFAAFMQAMYRDFCGDHGHDPRFEDGMTRELDASVERARLACLAGEDVDTQMAVLEEAQSFGRPRAMMLRDQMAALVGPAGHLAVPLDMADPLYVREVMPLHALDHCRSRRDDDWFVRRYGEEGRPEAEALLASVRERTFRYEPPGPFGRAVAEARELARWGDTDAAWQMIAAAVPDWEPYGPEHLAPIGLKADPLLGPLLTPERGRHILTTPRAGHGVPRGAASVPPHPAGPQEPGWPTGEDHRSWRFVAVQGITPRTLAERLGGTDLLAPHSEEEMWRLRHRGVGGCAYQVGSCGGAGDWSFALEWDPESYQPGRVTGVDAAVSPGTRSVSVWSERHHSPGSAFADVFRVAYAEDGEGRFTAVARGGVAESTGTPPEGLDPDLFGTALFGGAAPAREEDEEGPALLREAEVRALDALVGAFGIALPWFALRHGRLHAVRGASWIRPPGRGEAVLAFARIRPSG</sequence>
<dbReference type="RefSeq" id="WP_307817312.1">
    <property type="nucleotide sequence ID" value="NZ_BAAAYA010000012.1"/>
</dbReference>
<dbReference type="Pfam" id="PF09346">
    <property type="entry name" value="SMI1_KNR4"/>
    <property type="match status" value="1"/>
</dbReference>